<dbReference type="InterPro" id="IPR000836">
    <property type="entry name" value="PRTase_dom"/>
</dbReference>
<evidence type="ECO:0000313" key="4">
    <source>
        <dbReference type="Proteomes" id="UP000178815"/>
    </source>
</evidence>
<dbReference type="Pfam" id="PF00156">
    <property type="entry name" value="Pribosyltran"/>
    <property type="match status" value="1"/>
</dbReference>
<gene>
    <name evidence="3" type="ORF">A2678_00215</name>
</gene>
<dbReference type="STRING" id="1798481.A2678_00215"/>
<comment type="similarity">
    <text evidence="1">Belongs to the ComF/GntX family.</text>
</comment>
<comment type="caution">
    <text evidence="3">The sequence shown here is derived from an EMBL/GenBank/DDBJ whole genome shotgun (WGS) entry which is preliminary data.</text>
</comment>
<dbReference type="Proteomes" id="UP000178815">
    <property type="component" value="Unassembled WGS sequence"/>
</dbReference>
<name>A0A1F6CGH4_9BACT</name>
<dbReference type="EMBL" id="MFKU01000015">
    <property type="protein sequence ID" value="OGG48289.1"/>
    <property type="molecule type" value="Genomic_DNA"/>
</dbReference>
<dbReference type="PANTHER" id="PTHR47505">
    <property type="entry name" value="DNA UTILIZATION PROTEIN YHGH"/>
    <property type="match status" value="1"/>
</dbReference>
<reference evidence="3 4" key="1">
    <citation type="journal article" date="2016" name="Nat. Commun.">
        <title>Thousands of microbial genomes shed light on interconnected biogeochemical processes in an aquifer system.</title>
        <authorList>
            <person name="Anantharaman K."/>
            <person name="Brown C.T."/>
            <person name="Hug L.A."/>
            <person name="Sharon I."/>
            <person name="Castelle C.J."/>
            <person name="Probst A.J."/>
            <person name="Thomas B.C."/>
            <person name="Singh A."/>
            <person name="Wilkins M.J."/>
            <person name="Karaoz U."/>
            <person name="Brodie E.L."/>
            <person name="Williams K.H."/>
            <person name="Hubbard S.S."/>
            <person name="Banfield J.F."/>
        </authorList>
    </citation>
    <scope>NUCLEOTIDE SEQUENCE [LARGE SCALE GENOMIC DNA]</scope>
</reference>
<accession>A0A1F6CGH4</accession>
<dbReference type="CDD" id="cd06223">
    <property type="entry name" value="PRTases_typeI"/>
    <property type="match status" value="1"/>
</dbReference>
<dbReference type="PANTHER" id="PTHR47505:SF1">
    <property type="entry name" value="DNA UTILIZATION PROTEIN YHGH"/>
    <property type="match status" value="1"/>
</dbReference>
<dbReference type="SUPFAM" id="SSF53271">
    <property type="entry name" value="PRTase-like"/>
    <property type="match status" value="1"/>
</dbReference>
<organism evidence="3 4">
    <name type="scientific">Candidatus Kaiserbacteria bacterium RIFCSPHIGHO2_01_FULL_53_31</name>
    <dbReference type="NCBI Taxonomy" id="1798481"/>
    <lineage>
        <taxon>Bacteria</taxon>
        <taxon>Candidatus Kaiseribacteriota</taxon>
    </lineage>
</organism>
<sequence>MRLLDYIFPPRADELALRDVSLDTFLAHSAPRLVEYTRPGTVALLPFSHIAVRAALHEAKYHGSGYAFELLGAVLADYLRDIDEMRNKSTQLCLVPVPLGKKRLKERGYNQSEEILRSAIGILTEEDGICTYSLHPRLLARTRDTVSQVSLPRDEREGNMCGAFHCPLQIDEGEGGEAASIYIVLDDVITTGATLQAAVSALKKAGAKRIIPLALAH</sequence>
<proteinExistence type="inferred from homology"/>
<evidence type="ECO:0000259" key="2">
    <source>
        <dbReference type="Pfam" id="PF00156"/>
    </source>
</evidence>
<feature type="domain" description="Phosphoribosyltransferase" evidence="2">
    <location>
        <begin position="177"/>
        <end position="211"/>
    </location>
</feature>
<dbReference type="AlphaFoldDB" id="A0A1F6CGH4"/>
<dbReference type="InterPro" id="IPR029057">
    <property type="entry name" value="PRTase-like"/>
</dbReference>
<evidence type="ECO:0000313" key="3">
    <source>
        <dbReference type="EMBL" id="OGG48289.1"/>
    </source>
</evidence>
<dbReference type="Gene3D" id="3.40.50.2020">
    <property type="match status" value="1"/>
</dbReference>
<protein>
    <recommendedName>
        <fullName evidence="2">Phosphoribosyltransferase domain-containing protein</fullName>
    </recommendedName>
</protein>
<evidence type="ECO:0000256" key="1">
    <source>
        <dbReference type="ARBA" id="ARBA00008007"/>
    </source>
</evidence>
<dbReference type="InterPro" id="IPR051910">
    <property type="entry name" value="ComF/GntX_DNA_util-trans"/>
</dbReference>